<dbReference type="AlphaFoldDB" id="A0A0G1ZSR1"/>
<reference evidence="1 2" key="1">
    <citation type="journal article" date="2015" name="Nature">
        <title>rRNA introns, odd ribosomes, and small enigmatic genomes across a large radiation of phyla.</title>
        <authorList>
            <person name="Brown C.T."/>
            <person name="Hug L.A."/>
            <person name="Thomas B.C."/>
            <person name="Sharon I."/>
            <person name="Castelle C.J."/>
            <person name="Singh A."/>
            <person name="Wilkins M.J."/>
            <person name="Williams K.H."/>
            <person name="Banfield J.F."/>
        </authorList>
    </citation>
    <scope>NUCLEOTIDE SEQUENCE [LARGE SCALE GENOMIC DNA]</scope>
</reference>
<sequence length="730" mass="79214">MSSDDCTDPQECVPTAQSVQGACFNNRCLTDIVDVDGDRLPDQIDENKAREQSCRRYPELDSPFPYKVVGQWLEVGTDEDVDGDGLYDTSSATTLLTSESGDLQPWSIPYNFVSGYQDAIVCAPGEDGEVTDGCLCSYDKVEYGDGTQHRYYAFGSAQGDPIMEGICGSGDRKNMPCSTDANCEGSSATSGGSCLKSTRVDSLYGWNGYCLEYDSSIQINGSSDSDDQACLSWLPVDQLSGATDLYAKNTEAGFPLKDTYYCAEAAYYTDLYPLGVTFDTDGTVTNMAPACAIYDGFTVPYYGSDTGIYEECYKAVYCPTGWVAVVGTIGASTGGGDYERCAYSSTSTPPDKDRWSLGSTSMDRSMQGCPYYCVPENSYHIQGVDIGSSCDEDLKEVDNDDDEPRSDDNVFGTKYVLAGGFDDWNDSGESDPVSVEGKFFDCVVRGVPLNEQDTYDLDWLYSVDGYNEDGWGYKLYDGDFYTESFGLTHRAISGRLGRCSNSGYPCQLGDGDCDLSGDEAVSLAGSINGYCTASGACSSTSISSTGTCDFIDVGDDTPLNDGSIQEYLGCYEVVQAASSEMDVGNKAWTNRLLFSDYSTTDRTGLYESGYTFTADQEPTPAAAVLFGQYYDEDVEDYWVINDWGDTDSWPLPLAACDSSPNYGGESGIATKPYGEESSCDNGQLSYPYDAQFMSSSDKDESILLYGGETYALGSSYEDINEVDEYEYSDV</sequence>
<evidence type="ECO:0000313" key="2">
    <source>
        <dbReference type="Proteomes" id="UP000034054"/>
    </source>
</evidence>
<feature type="non-terminal residue" evidence="1">
    <location>
        <position position="730"/>
    </location>
</feature>
<dbReference type="Proteomes" id="UP000034054">
    <property type="component" value="Unassembled WGS sequence"/>
</dbReference>
<name>A0A0G1ZSR1_9BACT</name>
<comment type="caution">
    <text evidence="1">The sequence shown here is derived from an EMBL/GenBank/DDBJ whole genome shotgun (WGS) entry which is preliminary data.</text>
</comment>
<evidence type="ECO:0000313" key="1">
    <source>
        <dbReference type="EMBL" id="KKW31332.1"/>
    </source>
</evidence>
<gene>
    <name evidence="1" type="ORF">UY76_C0060G0007</name>
</gene>
<dbReference type="EMBL" id="LCRH01000060">
    <property type="protein sequence ID" value="KKW31332.1"/>
    <property type="molecule type" value="Genomic_DNA"/>
</dbReference>
<proteinExistence type="predicted"/>
<accession>A0A0G1ZSR1</accession>
<protein>
    <submittedName>
        <fullName evidence="1">Uncharacterized protein</fullName>
    </submittedName>
</protein>
<organism evidence="1 2">
    <name type="scientific">Candidatus Uhrbacteria bacterium GW2011_GWA2_52_8d</name>
    <dbReference type="NCBI Taxonomy" id="1618979"/>
    <lineage>
        <taxon>Bacteria</taxon>
        <taxon>Candidatus Uhriibacteriota</taxon>
    </lineage>
</organism>